<proteinExistence type="predicted"/>
<dbReference type="InterPro" id="IPR038765">
    <property type="entry name" value="Papain-like_cys_pep_sf"/>
</dbReference>
<dbReference type="Gene3D" id="2.60.120.1130">
    <property type="match status" value="1"/>
</dbReference>
<evidence type="ECO:0000313" key="4">
    <source>
        <dbReference type="Proteomes" id="UP000616201"/>
    </source>
</evidence>
<protein>
    <recommendedName>
        <fullName evidence="2">DUF3857 domain-containing protein</fullName>
    </recommendedName>
</protein>
<accession>A0A928USN1</accession>
<feature type="domain" description="DUF3857" evidence="2">
    <location>
        <begin position="54"/>
        <end position="214"/>
    </location>
</feature>
<gene>
    <name evidence="3" type="ORF">C4F49_02065</name>
</gene>
<evidence type="ECO:0000256" key="1">
    <source>
        <dbReference type="SAM" id="SignalP"/>
    </source>
</evidence>
<feature type="chain" id="PRO_5037986698" description="DUF3857 domain-containing protein" evidence="1">
    <location>
        <begin position="20"/>
        <end position="636"/>
    </location>
</feature>
<evidence type="ECO:0000313" key="3">
    <source>
        <dbReference type="EMBL" id="MBE8712465.1"/>
    </source>
</evidence>
<feature type="signal peptide" evidence="1">
    <location>
        <begin position="1"/>
        <end position="19"/>
    </location>
</feature>
<keyword evidence="4" id="KW-1185">Reference proteome</keyword>
<dbReference type="Gene3D" id="3.10.620.30">
    <property type="match status" value="1"/>
</dbReference>
<dbReference type="InterPro" id="IPR024618">
    <property type="entry name" value="DUF3857"/>
</dbReference>
<reference evidence="3" key="1">
    <citation type="submission" date="2018-02" db="EMBL/GenBank/DDBJ databases">
        <authorList>
            <person name="Vasarhelyi B.M."/>
            <person name="Deshmukh S."/>
            <person name="Balint B."/>
            <person name="Kukolya J."/>
        </authorList>
    </citation>
    <scope>NUCLEOTIDE SEQUENCE</scope>
    <source>
        <strain evidence="3">KB22</strain>
    </source>
</reference>
<comment type="caution">
    <text evidence="3">The sequence shown here is derived from an EMBL/GenBank/DDBJ whole genome shotgun (WGS) entry which is preliminary data.</text>
</comment>
<dbReference type="SUPFAM" id="SSF54001">
    <property type="entry name" value="Cysteine proteinases"/>
    <property type="match status" value="1"/>
</dbReference>
<dbReference type="Gene3D" id="2.60.40.3140">
    <property type="match status" value="1"/>
</dbReference>
<dbReference type="Proteomes" id="UP000616201">
    <property type="component" value="Unassembled WGS sequence"/>
</dbReference>
<keyword evidence="1" id="KW-0732">Signal</keyword>
<dbReference type="EMBL" id="PRDK01000001">
    <property type="protein sequence ID" value="MBE8712465.1"/>
    <property type="molecule type" value="Genomic_DNA"/>
</dbReference>
<sequence length="636" mass="73210">MNRLLYSTLIFFCLSTAFAQQELASENIPKNLLPRANAVVRNQVTQLDIKSEKEVVETVSEAITILNKRGDSYADIDLYYNKSASIKSLKGEILNEHGTVLQKLALKNFSDRSITDDGTMFADYRVKTYSPNIIEYPYTIVYTYEIVHKQSLSIPYWRPNYYDDVAVEKSKFIFTSPPAMELRVESKNLSKEPKIENSDKLKSYTFEAENLPARKTEPFSPNSDLTSILVKVIPKTFFYYSKQSTVNDWNDFGKWVYDDLLKDKRQLPAKAVEEVKNLIKDAKTDQEKAQILYRYMQNKTRYISVQIGIGGLEPFSAQYVDQLSYGDCKALVNYMQSLLDVAGIPSYYCIVEAGSRKIDLDVNFANAMDGNHIILCLPFEQDTTWLECTNNKIPYGFLGDFTDDRLVLACTEEGGKILRTPKYPHEDNLQKRTSHFKILEDGSLKGTVNTLFMGSQFDNHFYNQFLSPTELNKRLKDQYDVDNIVFEKVKYSLNENMIPTIEENMDVFIKSYVVKSQNSKIILPNLFSVGGTIPDLKERINPVYINRGFVDIDTLIFDLPEDVLPIVKPEQKIIKAPMGYYEMNTLVKDNQLHYYRRFELFQGTYPPESYATFNQLMKDASSSDKGRYKLSVKTAE</sequence>
<organism evidence="3 4">
    <name type="scientific">Sphingobacterium hungaricum</name>
    <dbReference type="NCBI Taxonomy" id="2082723"/>
    <lineage>
        <taxon>Bacteria</taxon>
        <taxon>Pseudomonadati</taxon>
        <taxon>Bacteroidota</taxon>
        <taxon>Sphingobacteriia</taxon>
        <taxon>Sphingobacteriales</taxon>
        <taxon>Sphingobacteriaceae</taxon>
        <taxon>Sphingobacterium</taxon>
    </lineage>
</organism>
<name>A0A928USN1_9SPHI</name>
<evidence type="ECO:0000259" key="2">
    <source>
        <dbReference type="Pfam" id="PF12969"/>
    </source>
</evidence>
<dbReference type="RefSeq" id="WP_196934798.1">
    <property type="nucleotide sequence ID" value="NZ_MU158698.1"/>
</dbReference>
<dbReference type="Pfam" id="PF12969">
    <property type="entry name" value="DUF3857"/>
    <property type="match status" value="1"/>
</dbReference>
<dbReference type="AlphaFoldDB" id="A0A928USN1"/>